<dbReference type="Proteomes" id="UP000187013">
    <property type="component" value="Unassembled WGS sequence"/>
</dbReference>
<feature type="region of interest" description="Disordered" evidence="1">
    <location>
        <begin position="70"/>
        <end position="95"/>
    </location>
</feature>
<evidence type="ECO:0000313" key="3">
    <source>
        <dbReference type="Proteomes" id="UP000187013"/>
    </source>
</evidence>
<proteinExistence type="predicted"/>
<feature type="compositionally biased region" description="Polar residues" evidence="1">
    <location>
        <begin position="662"/>
        <end position="698"/>
    </location>
</feature>
<feature type="compositionally biased region" description="Basic and acidic residues" evidence="1">
    <location>
        <begin position="448"/>
        <end position="507"/>
    </location>
</feature>
<feature type="compositionally biased region" description="Polar residues" evidence="1">
    <location>
        <begin position="784"/>
        <end position="797"/>
    </location>
</feature>
<comment type="caution">
    <text evidence="2">The sequence shown here is derived from an EMBL/GenBank/DDBJ whole genome shotgun (WGS) entry which is preliminary data.</text>
</comment>
<feature type="compositionally biased region" description="Polar residues" evidence="1">
    <location>
        <begin position="343"/>
        <end position="359"/>
    </location>
</feature>
<feature type="compositionally biased region" description="Low complexity" evidence="1">
    <location>
        <begin position="134"/>
        <end position="143"/>
    </location>
</feature>
<feature type="compositionally biased region" description="Polar residues" evidence="1">
    <location>
        <begin position="718"/>
        <end position="737"/>
    </location>
</feature>
<dbReference type="OrthoDB" id="3993678at2759"/>
<feature type="compositionally biased region" description="Polar residues" evidence="1">
    <location>
        <begin position="406"/>
        <end position="418"/>
    </location>
</feature>
<feature type="region of interest" description="Disordered" evidence="1">
    <location>
        <begin position="662"/>
        <end position="737"/>
    </location>
</feature>
<dbReference type="AlphaFoldDB" id="A0A1Q2ZTL8"/>
<feature type="compositionally biased region" description="Polar residues" evidence="1">
    <location>
        <begin position="434"/>
        <end position="447"/>
    </location>
</feature>
<feature type="region of interest" description="Disordered" evidence="1">
    <location>
        <begin position="329"/>
        <end position="612"/>
    </location>
</feature>
<feature type="region of interest" description="Disordered" evidence="1">
    <location>
        <begin position="761"/>
        <end position="806"/>
    </location>
</feature>
<feature type="compositionally biased region" description="Polar residues" evidence="1">
    <location>
        <begin position="596"/>
        <end position="612"/>
    </location>
</feature>
<accession>A0A1Q2ZTL8</accession>
<feature type="compositionally biased region" description="Low complexity" evidence="1">
    <location>
        <begin position="360"/>
        <end position="376"/>
    </location>
</feature>
<feature type="region of interest" description="Disordered" evidence="1">
    <location>
        <begin position="289"/>
        <end position="310"/>
    </location>
</feature>
<evidence type="ECO:0000256" key="1">
    <source>
        <dbReference type="SAM" id="MobiDB-lite"/>
    </source>
</evidence>
<feature type="compositionally biased region" description="Basic residues" evidence="1">
    <location>
        <begin position="154"/>
        <end position="167"/>
    </location>
</feature>
<protein>
    <submittedName>
        <fullName evidence="2">Uncharacterized protein</fullName>
    </submittedName>
</protein>
<feature type="compositionally biased region" description="Pro residues" evidence="1">
    <location>
        <begin position="122"/>
        <end position="133"/>
    </location>
</feature>
<gene>
    <name evidence="2" type="ORF">ZYGR_0A03980</name>
</gene>
<evidence type="ECO:0000313" key="2">
    <source>
        <dbReference type="EMBL" id="GAV46801.1"/>
    </source>
</evidence>
<feature type="region of interest" description="Disordered" evidence="1">
    <location>
        <begin position="118"/>
        <end position="179"/>
    </location>
</feature>
<feature type="compositionally biased region" description="Pro residues" evidence="1">
    <location>
        <begin position="79"/>
        <end position="89"/>
    </location>
</feature>
<dbReference type="EMBL" id="BDGX01000001">
    <property type="protein sequence ID" value="GAV46801.1"/>
    <property type="molecule type" value="Genomic_DNA"/>
</dbReference>
<feature type="compositionally biased region" description="Basic and acidic residues" evidence="1">
    <location>
        <begin position="567"/>
        <end position="592"/>
    </location>
</feature>
<sequence length="977" mass="107287">MVRSRGLLRSELLKTDGSIDVNNIDVNDDDDDGIDVNRARQQREPIPMGFGYVPQMAQVGQGKIPGLPPGVPAGTPMGSPSPMPNPHPNPQQNMGFRQNGPMRMQNGMPYRGGPPMGGMPPNGMPPNGMPPVGVPQQPQQPQRRAYSLNNVWRQRPRISHKNNKKRNSGGNEDDEVIMQESEDDVTFNDIRTMGKSEKYGFGADTAPIIPTLITKSHNNMNNTEYRKAMTAQRKNAMNAMAKQRQPGPVGAVPAAGADPRAMSLQGYGRGSPFNPMGPGGGPGVYPGTSPGFGGNPRTPSGMPRSMSMMTTQSRPSVGYMRQHQQNMFAARDNEPPPGGRANSLINIPSSSSVGPSPNTAAPVSGVPGVAGPSSGSNPTPAPRRNLRLGINPPMPQSLDPGPLTPDNDQSKNVTSPLKNQLVAPSPGSPPINGGQLNVLQLSQPQQNELKEREKQLADRERELKEKEEMVKKREAEVQEELKQKEQELERERLRKDQEELQKQEQRELMGPSEENQQQMKTEYSSNVPLQNQSLPPQDLSRCNTYDGLDLQPSSTLERGLDGLSLNDKLESESVADNKESENGRERKTEKKNNKNPSSYNNRESTISFGDLQNNRISTSTFMSALSDSPQKKNKPATGLYQLENTGNNEFFTAEEFFGHDANTNQGNSTLDISNMSPAASNTTATLNSNARMSGQLHSDTPVDRSRNGPNRKPLSKIPSASSRENESGSGARTFSRNSVSNVSMGSFLGSNDDIGSNDDTFDFKHANTDRNPSVKSVPSGKVTKGSSVKQVSEQNPESLKEEDGEMEHFSFDNTMGEPYEPMFAHGSELIPPKIRFKTIIVSSDQLNILKENKSLMSEISIISAELADSIKRECILEEKLQTISTNRDGNDKPLSGESLLDYEAQLRTKSEKIVDLLKQLNEQRLRRLIAEEQIFLSENGAKPTSTDLVHKITDLESQLTAKDYEISRLREYQPQPF</sequence>
<name>A0A1Q2ZTL8_ZYGRO</name>
<organism evidence="2 3">
    <name type="scientific">Zygosaccharomyces rouxii</name>
    <dbReference type="NCBI Taxonomy" id="4956"/>
    <lineage>
        <taxon>Eukaryota</taxon>
        <taxon>Fungi</taxon>
        <taxon>Dikarya</taxon>
        <taxon>Ascomycota</taxon>
        <taxon>Saccharomycotina</taxon>
        <taxon>Saccharomycetes</taxon>
        <taxon>Saccharomycetales</taxon>
        <taxon>Saccharomycetaceae</taxon>
        <taxon>Zygosaccharomyces</taxon>
    </lineage>
</organism>
<feature type="compositionally biased region" description="Polar residues" evidence="1">
    <location>
        <begin position="513"/>
        <end position="543"/>
    </location>
</feature>
<reference evidence="2 3" key="1">
    <citation type="submission" date="2016-08" db="EMBL/GenBank/DDBJ databases">
        <title>Draft genome sequence of allopolyploid Zygosaccharomyces rouxii.</title>
        <authorList>
            <person name="Watanabe J."/>
            <person name="Uehara K."/>
            <person name="Mogi Y."/>
            <person name="Tsukioka Y."/>
        </authorList>
    </citation>
    <scope>NUCLEOTIDE SEQUENCE [LARGE SCALE GENOMIC DNA]</scope>
    <source>
        <strain evidence="2 3">NBRC 110957</strain>
    </source>
</reference>
<dbReference type="eggNOG" id="ENOG502S6M4">
    <property type="taxonomic scope" value="Eukaryota"/>
</dbReference>